<feature type="coiled-coil region" evidence="1">
    <location>
        <begin position="21"/>
        <end position="88"/>
    </location>
</feature>
<dbReference type="AlphaFoldDB" id="A0A1X2I077"/>
<dbReference type="SUPFAM" id="SSF57997">
    <property type="entry name" value="Tropomyosin"/>
    <property type="match status" value="1"/>
</dbReference>
<comment type="caution">
    <text evidence="2">The sequence shown here is derived from an EMBL/GenBank/DDBJ whole genome shotgun (WGS) entry which is preliminary data.</text>
</comment>
<keyword evidence="3" id="KW-1185">Reference proteome</keyword>
<proteinExistence type="predicted"/>
<dbReference type="EMBL" id="MCGE01000039">
    <property type="protein sequence ID" value="ORZ06501.1"/>
    <property type="molecule type" value="Genomic_DNA"/>
</dbReference>
<evidence type="ECO:0000313" key="3">
    <source>
        <dbReference type="Proteomes" id="UP000193560"/>
    </source>
</evidence>
<name>A0A1X2I077_9FUNG</name>
<protein>
    <recommendedName>
        <fullName evidence="4">Tubulin-specific chaperone A</fullName>
    </recommendedName>
</protein>
<evidence type="ECO:0000256" key="1">
    <source>
        <dbReference type="SAM" id="Coils"/>
    </source>
</evidence>
<evidence type="ECO:0000313" key="2">
    <source>
        <dbReference type="EMBL" id="ORZ06501.1"/>
    </source>
</evidence>
<accession>A0A1X2I077</accession>
<organism evidence="2 3">
    <name type="scientific">Absidia repens</name>
    <dbReference type="NCBI Taxonomy" id="90262"/>
    <lineage>
        <taxon>Eukaryota</taxon>
        <taxon>Fungi</taxon>
        <taxon>Fungi incertae sedis</taxon>
        <taxon>Mucoromycota</taxon>
        <taxon>Mucoromycotina</taxon>
        <taxon>Mucoromycetes</taxon>
        <taxon>Mucorales</taxon>
        <taxon>Cunninghamellaceae</taxon>
        <taxon>Absidia</taxon>
    </lineage>
</organism>
<evidence type="ECO:0008006" key="4">
    <source>
        <dbReference type="Google" id="ProtNLM"/>
    </source>
</evidence>
<gene>
    <name evidence="2" type="ORF">BCR42DRAFT_160197</name>
</gene>
<reference evidence="2 3" key="1">
    <citation type="submission" date="2016-07" db="EMBL/GenBank/DDBJ databases">
        <title>Pervasive Adenine N6-methylation of Active Genes in Fungi.</title>
        <authorList>
            <consortium name="DOE Joint Genome Institute"/>
            <person name="Mondo S.J."/>
            <person name="Dannebaum R.O."/>
            <person name="Kuo R.C."/>
            <person name="Labutti K."/>
            <person name="Haridas S."/>
            <person name="Kuo A."/>
            <person name="Salamov A."/>
            <person name="Ahrendt S.R."/>
            <person name="Lipzen A."/>
            <person name="Sullivan W."/>
            <person name="Andreopoulos W.B."/>
            <person name="Clum A."/>
            <person name="Lindquist E."/>
            <person name="Daum C."/>
            <person name="Ramamoorthy G.K."/>
            <person name="Gryganskyi A."/>
            <person name="Culley D."/>
            <person name="Magnuson J.K."/>
            <person name="James T.Y."/>
            <person name="O'Malley M.A."/>
            <person name="Stajich J.E."/>
            <person name="Spatafora J.W."/>
            <person name="Visel A."/>
            <person name="Grigoriev I.V."/>
        </authorList>
    </citation>
    <scope>NUCLEOTIDE SEQUENCE [LARGE SCALE GENOMIC DNA]</scope>
    <source>
        <strain evidence="2 3">NRRL 1336</strain>
    </source>
</reference>
<sequence length="133" mass="15120">MVGVGDITAVPAYMTTRVQIKQSQIARIGTLEKELDDLNERWDEFAMKIKAEEKKGKNYDQQVLEDYKKRAKLTANKIKTKNEQIKEAKKYRDVIDKELPPAEKAIAGLSLKDATATIDKLISKSNRILAKLK</sequence>
<keyword evidence="1" id="KW-0175">Coiled coil</keyword>
<dbReference type="Proteomes" id="UP000193560">
    <property type="component" value="Unassembled WGS sequence"/>
</dbReference>